<dbReference type="PANTHER" id="PTHR43736:SF1">
    <property type="entry name" value="DIHYDRONEOPTERIN TRIPHOSPHATE DIPHOSPHATASE"/>
    <property type="match status" value="1"/>
</dbReference>
<dbReference type="GO" id="GO:0016787">
    <property type="term" value="F:hydrolase activity"/>
    <property type="evidence" value="ECO:0007669"/>
    <property type="project" value="UniProtKB-KW"/>
</dbReference>
<proteinExistence type="predicted"/>
<dbReference type="AlphaFoldDB" id="A0A8J7YTB4"/>
<dbReference type="PRINTS" id="PR00502">
    <property type="entry name" value="NUDIXFAMILY"/>
</dbReference>
<dbReference type="Pfam" id="PF00293">
    <property type="entry name" value="NUDIX"/>
    <property type="match status" value="1"/>
</dbReference>
<dbReference type="Proteomes" id="UP000750197">
    <property type="component" value="Unassembled WGS sequence"/>
</dbReference>
<comment type="caution">
    <text evidence="4">The sequence shown here is derived from an EMBL/GenBank/DDBJ whole genome shotgun (WGS) entry which is preliminary data.</text>
</comment>
<reference evidence="4" key="1">
    <citation type="submission" date="2021-05" db="EMBL/GenBank/DDBJ databases">
        <title>Genomic insights into ecological role and evolution of a novel Thermoplasmata order Candidatus Sysuiplasmatales.</title>
        <authorList>
            <person name="Yuan Y."/>
        </authorList>
    </citation>
    <scope>NUCLEOTIDE SEQUENCE</scope>
    <source>
        <strain evidence="4">TUT19-bin139</strain>
        <strain evidence="3">YP2-bin.285</strain>
    </source>
</reference>
<organism evidence="4 5">
    <name type="scientific">Candidatus Sysuiplasma superficiale</name>
    <dbReference type="NCBI Taxonomy" id="2823368"/>
    <lineage>
        <taxon>Archaea</taxon>
        <taxon>Methanobacteriati</taxon>
        <taxon>Thermoplasmatota</taxon>
        <taxon>Thermoplasmata</taxon>
        <taxon>Candidatus Sysuiplasmatales</taxon>
        <taxon>Candidatus Sysuiplasmataceae</taxon>
        <taxon>Candidatus Sysuiplasma</taxon>
    </lineage>
</organism>
<evidence type="ECO:0000313" key="4">
    <source>
        <dbReference type="EMBL" id="MBX8644152.1"/>
    </source>
</evidence>
<sequence>MRKYGRSSNFSLEPHFDMLYRGHLLFTEEEYCRMQREGRAGGDSKVMARIDRRFLRLMGRHAFTRLTDGRQAFTEELRNTISIYENKVHLSREQLIHRWKSPSVAADSLMIHRGRLLLVRRGHEPYRGFYALPGGIMDDDETLEECAIRELFEETGIKGKVRQLLTVLSDPERDPRVRMVSAVYLVDFVGGRLKAGDDASSAAFFPLDSIPPLAFDHGQVVSRYIREAVLTQPE</sequence>
<dbReference type="InterPro" id="IPR020084">
    <property type="entry name" value="NUDIX_hydrolase_CS"/>
</dbReference>
<dbReference type="Proteomes" id="UP000716004">
    <property type="component" value="Unassembled WGS sequence"/>
</dbReference>
<gene>
    <name evidence="3" type="ORF">J9259_01350</name>
    <name evidence="4" type="ORF">KIY12_05445</name>
</gene>
<dbReference type="PROSITE" id="PS51462">
    <property type="entry name" value="NUDIX"/>
    <property type="match status" value="1"/>
</dbReference>
<dbReference type="PROSITE" id="PS00893">
    <property type="entry name" value="NUDIX_BOX"/>
    <property type="match status" value="1"/>
</dbReference>
<protein>
    <submittedName>
        <fullName evidence="4">NUDIX hydrolase</fullName>
    </submittedName>
</protein>
<dbReference type="SUPFAM" id="SSF55811">
    <property type="entry name" value="Nudix"/>
    <property type="match status" value="1"/>
</dbReference>
<dbReference type="EMBL" id="JAHEAC010000041">
    <property type="protein sequence ID" value="MBX8644152.1"/>
    <property type="molecule type" value="Genomic_DNA"/>
</dbReference>
<accession>A0A8J7YTB4</accession>
<evidence type="ECO:0000259" key="2">
    <source>
        <dbReference type="PROSITE" id="PS51462"/>
    </source>
</evidence>
<evidence type="ECO:0000313" key="3">
    <source>
        <dbReference type="EMBL" id="MBX8631158.1"/>
    </source>
</evidence>
<dbReference type="InterPro" id="IPR015797">
    <property type="entry name" value="NUDIX_hydrolase-like_dom_sf"/>
</dbReference>
<dbReference type="PANTHER" id="PTHR43736">
    <property type="entry name" value="ADP-RIBOSE PYROPHOSPHATASE"/>
    <property type="match status" value="1"/>
</dbReference>
<keyword evidence="1 4" id="KW-0378">Hydrolase</keyword>
<dbReference type="CDD" id="cd18873">
    <property type="entry name" value="NUDIX_NadM_like"/>
    <property type="match status" value="1"/>
</dbReference>
<name>A0A8J7YTB4_9ARCH</name>
<dbReference type="Gene3D" id="3.90.79.10">
    <property type="entry name" value="Nucleoside Triphosphate Pyrophosphohydrolase"/>
    <property type="match status" value="1"/>
</dbReference>
<evidence type="ECO:0000313" key="5">
    <source>
        <dbReference type="Proteomes" id="UP000750197"/>
    </source>
</evidence>
<dbReference type="InterPro" id="IPR020476">
    <property type="entry name" value="Nudix_hydrolase"/>
</dbReference>
<dbReference type="EMBL" id="JAGVSJ010000002">
    <property type="protein sequence ID" value="MBX8631158.1"/>
    <property type="molecule type" value="Genomic_DNA"/>
</dbReference>
<evidence type="ECO:0000256" key="1">
    <source>
        <dbReference type="ARBA" id="ARBA00022801"/>
    </source>
</evidence>
<feature type="domain" description="Nudix hydrolase" evidence="2">
    <location>
        <begin position="99"/>
        <end position="227"/>
    </location>
</feature>
<dbReference type="InterPro" id="IPR000086">
    <property type="entry name" value="NUDIX_hydrolase_dom"/>
</dbReference>